<dbReference type="PANTHER" id="PTHR48073">
    <property type="entry name" value="O-SUCCINYLBENZOATE SYNTHASE-RELATED"/>
    <property type="match status" value="1"/>
</dbReference>
<comment type="caution">
    <text evidence="6">The sequence shown here is derived from an EMBL/GenBank/DDBJ whole genome shotgun (WGS) entry which is preliminary data.</text>
</comment>
<dbReference type="CDD" id="cd03320">
    <property type="entry name" value="OSBS"/>
    <property type="match status" value="1"/>
</dbReference>
<dbReference type="Gene3D" id="3.30.390.10">
    <property type="entry name" value="Enolase-like, N-terminal domain"/>
    <property type="match status" value="1"/>
</dbReference>
<evidence type="ECO:0000313" key="6">
    <source>
        <dbReference type="EMBL" id="KOH44998.1"/>
    </source>
</evidence>
<keyword evidence="2" id="KW-0460">Magnesium</keyword>
<name>A0A0L8V9G0_9BACT</name>
<protein>
    <recommendedName>
        <fullName evidence="4">o-succinylbenzoate synthase</fullName>
        <ecNumber evidence="4">4.2.1.113</ecNumber>
    </recommendedName>
</protein>
<dbReference type="SFLD" id="SFLDG00180">
    <property type="entry name" value="muconate_cycloisomerase"/>
    <property type="match status" value="1"/>
</dbReference>
<dbReference type="EMBL" id="LGIA01000149">
    <property type="protein sequence ID" value="KOH44998.1"/>
    <property type="molecule type" value="Genomic_DNA"/>
</dbReference>
<dbReference type="Pfam" id="PF21508">
    <property type="entry name" value="MenC_N"/>
    <property type="match status" value="1"/>
</dbReference>
<dbReference type="SFLD" id="SFLDF00009">
    <property type="entry name" value="o-succinylbenzoate_synthase"/>
    <property type="match status" value="1"/>
</dbReference>
<reference evidence="7" key="1">
    <citation type="submission" date="2015-07" db="EMBL/GenBank/DDBJ databases">
        <title>Genome sequencing of Sunxiuqinia dokdonensis strain SK.</title>
        <authorList>
            <person name="Ahn S."/>
            <person name="Kim B.-C."/>
        </authorList>
    </citation>
    <scope>NUCLEOTIDE SEQUENCE [LARGE SCALE GENOMIC DNA]</scope>
    <source>
        <strain evidence="7">SK</strain>
    </source>
</reference>
<dbReference type="InterPro" id="IPR029017">
    <property type="entry name" value="Enolase-like_N"/>
</dbReference>
<accession>A0A0L8V9G0</accession>
<feature type="domain" description="Mandelate racemase/muconate lactonizing enzyme C-terminal" evidence="5">
    <location>
        <begin position="127"/>
        <end position="225"/>
    </location>
</feature>
<dbReference type="Pfam" id="PF13378">
    <property type="entry name" value="MR_MLE_C"/>
    <property type="match status" value="1"/>
</dbReference>
<organism evidence="6 7">
    <name type="scientific">Sunxiuqinia dokdonensis</name>
    <dbReference type="NCBI Taxonomy" id="1409788"/>
    <lineage>
        <taxon>Bacteria</taxon>
        <taxon>Pseudomonadati</taxon>
        <taxon>Bacteroidota</taxon>
        <taxon>Bacteroidia</taxon>
        <taxon>Marinilabiliales</taxon>
        <taxon>Prolixibacteraceae</taxon>
        <taxon>Sunxiuqinia</taxon>
    </lineage>
</organism>
<dbReference type="SFLD" id="SFLDS00001">
    <property type="entry name" value="Enolase"/>
    <property type="match status" value="1"/>
</dbReference>
<gene>
    <name evidence="6" type="ORF">NC99_21230</name>
</gene>
<dbReference type="STRING" id="1409788.NC99_21230"/>
<evidence type="ECO:0000256" key="2">
    <source>
        <dbReference type="ARBA" id="ARBA00022842"/>
    </source>
</evidence>
<dbReference type="GO" id="GO:0046872">
    <property type="term" value="F:metal ion binding"/>
    <property type="evidence" value="ECO:0007669"/>
    <property type="project" value="UniProtKB-KW"/>
</dbReference>
<dbReference type="GO" id="GO:0043748">
    <property type="term" value="F:O-succinylbenzoate synthase activity"/>
    <property type="evidence" value="ECO:0007669"/>
    <property type="project" value="UniProtKB-EC"/>
</dbReference>
<dbReference type="InterPro" id="IPR029065">
    <property type="entry name" value="Enolase_C-like"/>
</dbReference>
<dbReference type="NCBIfam" id="TIGR01927">
    <property type="entry name" value="menC_gam_Gplu"/>
    <property type="match status" value="1"/>
</dbReference>
<dbReference type="GO" id="GO:0009063">
    <property type="term" value="P:amino acid catabolic process"/>
    <property type="evidence" value="ECO:0007669"/>
    <property type="project" value="InterPro"/>
</dbReference>
<dbReference type="SMART" id="SM00922">
    <property type="entry name" value="MR_MLE"/>
    <property type="match status" value="1"/>
</dbReference>
<keyword evidence="6" id="KW-0413">Isomerase</keyword>
<dbReference type="Gene3D" id="3.20.20.120">
    <property type="entry name" value="Enolase-like C-terminal domain"/>
    <property type="match status" value="1"/>
</dbReference>
<keyword evidence="1" id="KW-0479">Metal-binding</keyword>
<dbReference type="PANTHER" id="PTHR48073:SF2">
    <property type="entry name" value="O-SUCCINYLBENZOATE SYNTHASE"/>
    <property type="match status" value="1"/>
</dbReference>
<keyword evidence="7" id="KW-1185">Reference proteome</keyword>
<keyword evidence="3 6" id="KW-0456">Lyase</keyword>
<evidence type="ECO:0000256" key="4">
    <source>
        <dbReference type="NCBIfam" id="TIGR01927"/>
    </source>
</evidence>
<dbReference type="InterPro" id="IPR036849">
    <property type="entry name" value="Enolase-like_C_sf"/>
</dbReference>
<dbReference type="InterPro" id="IPR041338">
    <property type="entry name" value="OSBS_N"/>
</dbReference>
<dbReference type="PROSITE" id="PS00909">
    <property type="entry name" value="MR_MLE_2"/>
    <property type="match status" value="1"/>
</dbReference>
<dbReference type="EC" id="4.2.1.113" evidence="4"/>
<dbReference type="InterPro" id="IPR013342">
    <property type="entry name" value="Mandelate_racemase_C"/>
</dbReference>
<dbReference type="Proteomes" id="UP000036958">
    <property type="component" value="Unassembled WGS sequence"/>
</dbReference>
<dbReference type="OrthoDB" id="9766759at2"/>
<dbReference type="AlphaFoldDB" id="A0A0L8V9G0"/>
<evidence type="ECO:0000259" key="5">
    <source>
        <dbReference type="SMART" id="SM00922"/>
    </source>
</evidence>
<evidence type="ECO:0000313" key="7">
    <source>
        <dbReference type="Proteomes" id="UP000036958"/>
    </source>
</evidence>
<dbReference type="GO" id="GO:0009234">
    <property type="term" value="P:menaquinone biosynthetic process"/>
    <property type="evidence" value="ECO:0007669"/>
    <property type="project" value="UniProtKB-UniRule"/>
</dbReference>
<dbReference type="InterPro" id="IPR018110">
    <property type="entry name" value="Mandel_Rmase/mucon_lact_enz_CS"/>
</dbReference>
<dbReference type="PATRIC" id="fig|1409788.3.peg.2194"/>
<dbReference type="SUPFAM" id="SSF54826">
    <property type="entry name" value="Enolase N-terminal domain-like"/>
    <property type="match status" value="1"/>
</dbReference>
<proteinExistence type="predicted"/>
<evidence type="ECO:0000256" key="3">
    <source>
        <dbReference type="ARBA" id="ARBA00023239"/>
    </source>
</evidence>
<dbReference type="RefSeq" id="WP_053183002.1">
    <property type="nucleotide sequence ID" value="NZ_LGIA01000149.1"/>
</dbReference>
<evidence type="ECO:0000256" key="1">
    <source>
        <dbReference type="ARBA" id="ARBA00022723"/>
    </source>
</evidence>
<dbReference type="SUPFAM" id="SSF51604">
    <property type="entry name" value="Enolase C-terminal domain-like"/>
    <property type="match status" value="1"/>
</dbReference>
<dbReference type="GO" id="GO:0016854">
    <property type="term" value="F:racemase and epimerase activity"/>
    <property type="evidence" value="ECO:0007669"/>
    <property type="project" value="UniProtKB-ARBA"/>
</dbReference>
<sequence>MKARFQKYELHFKRPAGTSRGVYNTRPVWFLFLTENGRTGIGECAPLPGLSTETPAQVEQALTEICANPESFVDDWSRLKDTPSVQFGLETAWLDFQNGGKQELFPSAFTEGKSGIPINGLIWMGEPDFMKSQIDEKLEAGYHCLKLKIGALNFEKELELLQAIREKYAAREITLRVDANGAFRPDEALEKLQELAKLDIHSIEQPIAAGQLDEMAGLCTQTPLSIALDEELIGINSRIEKEQLIEMIQPQFLILKPSLHGGLSGCDEWIELANSRKIGWWITSYLESNIGLNAIAQWAFTKNVSMHQGLGTGQLFTNNFDSPLEIRGEQLWFSPEKKFAFPEDLINRNPENSI</sequence>